<evidence type="ECO:0000256" key="1">
    <source>
        <dbReference type="SAM" id="Phobius"/>
    </source>
</evidence>
<dbReference type="EMBL" id="DWWC01000313">
    <property type="protein sequence ID" value="HJC70902.1"/>
    <property type="molecule type" value="Genomic_DNA"/>
</dbReference>
<dbReference type="PANTHER" id="PTHR11328:SF24">
    <property type="entry name" value="MAJOR FACILITATOR SUPERFAMILY (MFS) PROFILE DOMAIN-CONTAINING PROTEIN"/>
    <property type="match status" value="1"/>
</dbReference>
<dbReference type="GO" id="GO:0008643">
    <property type="term" value="P:carbohydrate transport"/>
    <property type="evidence" value="ECO:0007669"/>
    <property type="project" value="InterPro"/>
</dbReference>
<proteinExistence type="predicted"/>
<feature type="transmembrane region" description="Helical" evidence="1">
    <location>
        <begin position="164"/>
        <end position="189"/>
    </location>
</feature>
<gene>
    <name evidence="2" type="ORF">H9932_14665</name>
</gene>
<dbReference type="Pfam" id="PF13347">
    <property type="entry name" value="MFS_2"/>
    <property type="match status" value="1"/>
</dbReference>
<reference evidence="2" key="1">
    <citation type="journal article" date="2021" name="PeerJ">
        <title>Extensive microbial diversity within the chicken gut microbiome revealed by metagenomics and culture.</title>
        <authorList>
            <person name="Gilroy R."/>
            <person name="Ravi A."/>
            <person name="Getino M."/>
            <person name="Pursley I."/>
            <person name="Horton D.L."/>
            <person name="Alikhan N.F."/>
            <person name="Baker D."/>
            <person name="Gharbi K."/>
            <person name="Hall N."/>
            <person name="Watson M."/>
            <person name="Adriaenssens E.M."/>
            <person name="Foster-Nyarko E."/>
            <person name="Jarju S."/>
            <person name="Secka A."/>
            <person name="Antonio M."/>
            <person name="Oren A."/>
            <person name="Chaudhuri R.R."/>
            <person name="La Ragione R."/>
            <person name="Hildebrand F."/>
            <person name="Pallen M.J."/>
        </authorList>
    </citation>
    <scope>NUCLEOTIDE SEQUENCE</scope>
    <source>
        <strain evidence="2">CHK130-7132</strain>
    </source>
</reference>
<evidence type="ECO:0000313" key="3">
    <source>
        <dbReference type="Proteomes" id="UP000823854"/>
    </source>
</evidence>
<dbReference type="GO" id="GO:0006814">
    <property type="term" value="P:sodium ion transport"/>
    <property type="evidence" value="ECO:0007669"/>
    <property type="project" value="InterPro"/>
</dbReference>
<comment type="caution">
    <text evidence="2">The sequence shown here is derived from an EMBL/GenBank/DDBJ whole genome shotgun (WGS) entry which is preliminary data.</text>
</comment>
<dbReference type="GO" id="GO:0015293">
    <property type="term" value="F:symporter activity"/>
    <property type="evidence" value="ECO:0007669"/>
    <property type="project" value="InterPro"/>
</dbReference>
<feature type="transmembrane region" description="Helical" evidence="1">
    <location>
        <begin position="94"/>
        <end position="111"/>
    </location>
</feature>
<feature type="transmembrane region" description="Helical" evidence="1">
    <location>
        <begin position="317"/>
        <end position="335"/>
    </location>
</feature>
<dbReference type="AlphaFoldDB" id="A0A9D2TJM1"/>
<accession>A0A9D2TJM1</accession>
<sequence>MSTTAVAPAEKKDARPFGWRDKLGYMFGDWGNDFTFLLQSTFFLIFYTNVMGISAAHVGTLLFVARILDAFTDVGAGRLIDTLRPGRSGRFKPWLLRIMIPVTVMAFLMFSPFVVDGAYGTRLAWMITTYILWGSVFYTLINIPYGSMASVISNDPGHRASLSVFRALGGTLANIAISVFLPLVVFVQVAGQSQMSGTRMMWAALGCAALGVICYLLCFVNVEERISTPPKAKEERQGLGQALGSMITNRGLTGLIATALFMLVANMTLSGMMPYMLNEYFNNGQLLSIVNFVGLAPTLLLVPVASKLAKTFGKKEVSAVGLALGVASGVVLFVIRTDSPYVFMLGYALLMLGIAALNVLIWAFITDAIDLQEIRTGERNDATVYGMYSWSRKLGQAIAGGLTGWALGWIGYQSGGVTQTESVLDGIYMLGTLVPALLLLASLLAIIFWYPLSKKRVEENVAILAERHAAAAASDPEQA</sequence>
<organism evidence="2 3">
    <name type="scientific">Candidatus Brachybacterium intestinipullorum</name>
    <dbReference type="NCBI Taxonomy" id="2838512"/>
    <lineage>
        <taxon>Bacteria</taxon>
        <taxon>Bacillati</taxon>
        <taxon>Actinomycetota</taxon>
        <taxon>Actinomycetes</taxon>
        <taxon>Micrococcales</taxon>
        <taxon>Dermabacteraceae</taxon>
        <taxon>Brachybacterium</taxon>
    </lineage>
</organism>
<dbReference type="NCBIfam" id="TIGR00792">
    <property type="entry name" value="gph"/>
    <property type="match status" value="1"/>
</dbReference>
<feature type="transmembrane region" description="Helical" evidence="1">
    <location>
        <begin position="201"/>
        <end position="222"/>
    </location>
</feature>
<dbReference type="InterPro" id="IPR036259">
    <property type="entry name" value="MFS_trans_sf"/>
</dbReference>
<evidence type="ECO:0000313" key="2">
    <source>
        <dbReference type="EMBL" id="HJC70902.1"/>
    </source>
</evidence>
<dbReference type="InterPro" id="IPR039672">
    <property type="entry name" value="MFS_2"/>
</dbReference>
<reference evidence="2" key="2">
    <citation type="submission" date="2021-04" db="EMBL/GenBank/DDBJ databases">
        <authorList>
            <person name="Gilroy R."/>
        </authorList>
    </citation>
    <scope>NUCLEOTIDE SEQUENCE</scope>
    <source>
        <strain evidence="2">CHK130-7132</strain>
    </source>
</reference>
<dbReference type="Gene3D" id="1.20.1250.20">
    <property type="entry name" value="MFS general substrate transporter like domains"/>
    <property type="match status" value="2"/>
</dbReference>
<feature type="transmembrane region" description="Helical" evidence="1">
    <location>
        <begin position="341"/>
        <end position="365"/>
    </location>
</feature>
<dbReference type="PANTHER" id="PTHR11328">
    <property type="entry name" value="MAJOR FACILITATOR SUPERFAMILY DOMAIN-CONTAINING PROTEIN"/>
    <property type="match status" value="1"/>
</dbReference>
<keyword evidence="1" id="KW-1133">Transmembrane helix</keyword>
<feature type="transmembrane region" description="Helical" evidence="1">
    <location>
        <begin position="285"/>
        <end position="305"/>
    </location>
</feature>
<protein>
    <submittedName>
        <fullName evidence="2">Glycoside-pentoside-hexuronide (GPH):cation symporter</fullName>
    </submittedName>
</protein>
<keyword evidence="1" id="KW-0472">Membrane</keyword>
<feature type="transmembrane region" description="Helical" evidence="1">
    <location>
        <begin position="427"/>
        <end position="450"/>
    </location>
</feature>
<feature type="transmembrane region" description="Helical" evidence="1">
    <location>
        <begin position="394"/>
        <end position="412"/>
    </location>
</feature>
<dbReference type="Proteomes" id="UP000823854">
    <property type="component" value="Unassembled WGS sequence"/>
</dbReference>
<dbReference type="CDD" id="cd17332">
    <property type="entry name" value="MFS_MelB_like"/>
    <property type="match status" value="1"/>
</dbReference>
<feature type="transmembrane region" description="Helical" evidence="1">
    <location>
        <begin position="243"/>
        <end position="265"/>
    </location>
</feature>
<keyword evidence="1" id="KW-0812">Transmembrane</keyword>
<dbReference type="InterPro" id="IPR001927">
    <property type="entry name" value="Na/Gal_symport"/>
</dbReference>
<dbReference type="SUPFAM" id="SSF103473">
    <property type="entry name" value="MFS general substrate transporter"/>
    <property type="match status" value="1"/>
</dbReference>
<dbReference type="GO" id="GO:0005886">
    <property type="term" value="C:plasma membrane"/>
    <property type="evidence" value="ECO:0007669"/>
    <property type="project" value="TreeGrafter"/>
</dbReference>
<feature type="transmembrane region" description="Helical" evidence="1">
    <location>
        <begin position="42"/>
        <end position="64"/>
    </location>
</feature>
<name>A0A9D2TJM1_9MICO</name>
<feature type="transmembrane region" description="Helical" evidence="1">
    <location>
        <begin position="123"/>
        <end position="143"/>
    </location>
</feature>